<dbReference type="PANTHER" id="PTHR13604">
    <property type="entry name" value="DC12-RELATED"/>
    <property type="match status" value="1"/>
</dbReference>
<gene>
    <name evidence="9" type="ORF">CGZ75_03920</name>
</gene>
<evidence type="ECO:0000256" key="7">
    <source>
        <dbReference type="ARBA" id="ARBA00023239"/>
    </source>
</evidence>
<evidence type="ECO:0000256" key="5">
    <source>
        <dbReference type="ARBA" id="ARBA00023124"/>
    </source>
</evidence>
<evidence type="ECO:0000256" key="3">
    <source>
        <dbReference type="ARBA" id="ARBA00022763"/>
    </source>
</evidence>
<proteinExistence type="inferred from homology"/>
<accession>A0A229P0U1</accession>
<protein>
    <recommendedName>
        <fullName evidence="8">Abasic site processing protein</fullName>
        <ecNumber evidence="8">3.4.-.-</ecNumber>
    </recommendedName>
</protein>
<evidence type="ECO:0000256" key="2">
    <source>
        <dbReference type="ARBA" id="ARBA00022670"/>
    </source>
</evidence>
<dbReference type="OrthoDB" id="9782620at2"/>
<dbReference type="SUPFAM" id="SSF143081">
    <property type="entry name" value="BB1717-like"/>
    <property type="match status" value="1"/>
</dbReference>
<dbReference type="GO" id="GO:0003697">
    <property type="term" value="F:single-stranded DNA binding"/>
    <property type="evidence" value="ECO:0007669"/>
    <property type="project" value="InterPro"/>
</dbReference>
<dbReference type="EMBL" id="NMUQ01000001">
    <property type="protein sequence ID" value="OXM15873.1"/>
    <property type="molecule type" value="Genomic_DNA"/>
</dbReference>
<dbReference type="AlphaFoldDB" id="A0A229P0U1"/>
<keyword evidence="2 8" id="KW-0645">Protease</keyword>
<keyword evidence="6" id="KW-0238">DNA-binding</keyword>
<keyword evidence="10" id="KW-1185">Reference proteome</keyword>
<dbReference type="Gene3D" id="3.90.1680.10">
    <property type="entry name" value="SOS response associated peptidase-like"/>
    <property type="match status" value="1"/>
</dbReference>
<keyword evidence="5" id="KW-0190">Covalent protein-DNA linkage</keyword>
<dbReference type="GO" id="GO:0008233">
    <property type="term" value="F:peptidase activity"/>
    <property type="evidence" value="ECO:0007669"/>
    <property type="project" value="UniProtKB-KW"/>
</dbReference>
<dbReference type="Pfam" id="PF02586">
    <property type="entry name" value="SRAP"/>
    <property type="match status" value="1"/>
</dbReference>
<dbReference type="RefSeq" id="WP_089522963.1">
    <property type="nucleotide sequence ID" value="NZ_NMUQ01000001.1"/>
</dbReference>
<evidence type="ECO:0000256" key="1">
    <source>
        <dbReference type="ARBA" id="ARBA00008136"/>
    </source>
</evidence>
<reference evidence="9 10" key="1">
    <citation type="submission" date="2017-07" db="EMBL/GenBank/DDBJ databases">
        <title>Paenibacillus herberti R33 genome sequencing and assembly.</title>
        <authorList>
            <person name="Su W."/>
        </authorList>
    </citation>
    <scope>NUCLEOTIDE SEQUENCE [LARGE SCALE GENOMIC DNA]</scope>
    <source>
        <strain evidence="9 10">R33</strain>
    </source>
</reference>
<evidence type="ECO:0000256" key="4">
    <source>
        <dbReference type="ARBA" id="ARBA00022801"/>
    </source>
</evidence>
<dbReference type="GO" id="GO:0006508">
    <property type="term" value="P:proteolysis"/>
    <property type="evidence" value="ECO:0007669"/>
    <property type="project" value="UniProtKB-KW"/>
</dbReference>
<organism evidence="9 10">
    <name type="scientific">Paenibacillus herberti</name>
    <dbReference type="NCBI Taxonomy" id="1619309"/>
    <lineage>
        <taxon>Bacteria</taxon>
        <taxon>Bacillati</taxon>
        <taxon>Bacillota</taxon>
        <taxon>Bacilli</taxon>
        <taxon>Bacillales</taxon>
        <taxon>Paenibacillaceae</taxon>
        <taxon>Paenibacillus</taxon>
    </lineage>
</organism>
<evidence type="ECO:0000313" key="9">
    <source>
        <dbReference type="EMBL" id="OXM15873.1"/>
    </source>
</evidence>
<dbReference type="InterPro" id="IPR003738">
    <property type="entry name" value="SRAP"/>
</dbReference>
<dbReference type="GO" id="GO:0016829">
    <property type="term" value="F:lyase activity"/>
    <property type="evidence" value="ECO:0007669"/>
    <property type="project" value="UniProtKB-KW"/>
</dbReference>
<name>A0A229P0U1_9BACL</name>
<dbReference type="EC" id="3.4.-.-" evidence="8"/>
<evidence type="ECO:0000256" key="8">
    <source>
        <dbReference type="RuleBase" id="RU364100"/>
    </source>
</evidence>
<keyword evidence="4 8" id="KW-0378">Hydrolase</keyword>
<comment type="similarity">
    <text evidence="1 8">Belongs to the SOS response-associated peptidase family.</text>
</comment>
<dbReference type="GO" id="GO:0106300">
    <property type="term" value="P:protein-DNA covalent cross-linking repair"/>
    <property type="evidence" value="ECO:0007669"/>
    <property type="project" value="InterPro"/>
</dbReference>
<dbReference type="Proteomes" id="UP000215145">
    <property type="component" value="Unassembled WGS sequence"/>
</dbReference>
<evidence type="ECO:0000313" key="10">
    <source>
        <dbReference type="Proteomes" id="UP000215145"/>
    </source>
</evidence>
<comment type="caution">
    <text evidence="9">The sequence shown here is derived from an EMBL/GenBank/DDBJ whole genome shotgun (WGS) entry which is preliminary data.</text>
</comment>
<sequence>MCGRYTLVITLEELMSRFLIGDTTIPFHSPQYNIAPSQMVLAVISDGKRNRLGELKWGLVPPWAEDPKIGFRMLNARAETAAAKPAFREPLRRKRCLIPADGFYEWQKSGSDKQPMRITLKSGEPFAMAGLYETWLSPAGEKLSTCTVLTTEPNELMTGIHDRMPVILRPEDEPLWLDHRIQDVAQLQHLLVPYPPAEMRAYPVGREVGNVRHDSPSCIEPLVHSDLLMDMD</sequence>
<keyword evidence="3" id="KW-0227">DNA damage</keyword>
<dbReference type="PANTHER" id="PTHR13604:SF0">
    <property type="entry name" value="ABASIC SITE PROCESSING PROTEIN HMCES"/>
    <property type="match status" value="1"/>
</dbReference>
<dbReference type="InterPro" id="IPR036590">
    <property type="entry name" value="SRAP-like"/>
</dbReference>
<evidence type="ECO:0000256" key="6">
    <source>
        <dbReference type="ARBA" id="ARBA00023125"/>
    </source>
</evidence>
<keyword evidence="7" id="KW-0456">Lyase</keyword>